<dbReference type="EMBL" id="AHMO02000008">
    <property type="protein sequence ID" value="EQA45390.1"/>
    <property type="molecule type" value="Genomic_DNA"/>
</dbReference>
<accession>T0F2M2</accession>
<feature type="compositionally biased region" description="Basic and acidic residues" evidence="1">
    <location>
        <begin position="7"/>
        <end position="31"/>
    </location>
</feature>
<proteinExistence type="predicted"/>
<dbReference type="Proteomes" id="UP000015454">
    <property type="component" value="Unassembled WGS sequence"/>
</dbReference>
<protein>
    <submittedName>
        <fullName evidence="2">Uncharacterized protein</fullName>
    </submittedName>
</protein>
<dbReference type="STRING" id="1049789.LEP1GSC050_2937"/>
<sequence>MSATSRTDAHKVFADLYRKPRSPEHQQKIDEVIQKSNDIFIRIDLMKKVDEEFEQKKREDSRRTEEDEKAAKQGSNLPTSSSSSSKTPPKPVRRTNDAGAVGLGFLANLFGGNAAITKFAKETGTVEVGFLGRNSKIAPSVERLFKALKEDQIISTLQALRLAESQGWRHWRPLVYNVVLNFNKFFNNFISLDSLFIDEISPEIFLNRSLKMQMYYARHLSRDDAKDIILTHVPELVKKDEKLSVKLPSILSGLNYGLNLETGRPKLTDAIRAFYVVSNRKVITWEEIIDSLNVPPINEMKFQGSPDITKEVDTTLIKLSDDIITRGNKKEELQNLRQRYFKIDENGKISFDFLNGVVDDYFAHHMPENMNSAAFKSSFKGMPHKLIYILLRDFQSCYSPILEGMVKIGTKNHNRDVIIMQTGLFKGEIEEINNLLRQLDAFNKKYPSFQYTFATFNQNTSGSAVEDQITLNLLRLLGEASAFMGKFAEKINILVENHLLAKDYEVKGQLNDRVLASKEKVIDEIKVLHRFIPYYDSTIVSGNRLNNKTLEYVFVDMAQLLFNYAVIYKDKFTVNKLTAHRKIDAELKALRDEYERLSGKPFVGGPMQNESSEEV</sequence>
<feature type="region of interest" description="Disordered" evidence="1">
    <location>
        <begin position="1"/>
        <end position="31"/>
    </location>
</feature>
<evidence type="ECO:0000256" key="1">
    <source>
        <dbReference type="SAM" id="MobiDB-lite"/>
    </source>
</evidence>
<dbReference type="OrthoDB" id="338023at2"/>
<feature type="compositionally biased region" description="Low complexity" evidence="1">
    <location>
        <begin position="78"/>
        <end position="87"/>
    </location>
</feature>
<reference evidence="2" key="1">
    <citation type="submission" date="2013-05" db="EMBL/GenBank/DDBJ databases">
        <authorList>
            <person name="Harkins D.M."/>
            <person name="Durkin A.S."/>
            <person name="Brinkac L.M."/>
            <person name="Haft D.H."/>
            <person name="Selengut J.D."/>
            <person name="Sanka R."/>
            <person name="DePew J."/>
            <person name="Purushe J."/>
            <person name="Hartskeerl R.A."/>
            <person name="Ahmed A."/>
            <person name="van der Linden H."/>
            <person name="Goris M.G.A."/>
            <person name="Vinetz J.M."/>
            <person name="Sutton G.G."/>
            <person name="Nierman W.C."/>
            <person name="Fouts D.E."/>
        </authorList>
    </citation>
    <scope>NUCLEOTIDE SEQUENCE [LARGE SCALE GENOMIC DNA]</scope>
    <source>
        <strain evidence="2">5399</strain>
    </source>
</reference>
<dbReference type="AlphaFoldDB" id="T0F2M2"/>
<keyword evidence="3" id="KW-1185">Reference proteome</keyword>
<organism evidence="2 3">
    <name type="scientific">Leptospira broomii serovar Hurstbridge str. 5399</name>
    <dbReference type="NCBI Taxonomy" id="1049789"/>
    <lineage>
        <taxon>Bacteria</taxon>
        <taxon>Pseudomonadati</taxon>
        <taxon>Spirochaetota</taxon>
        <taxon>Spirochaetia</taxon>
        <taxon>Leptospirales</taxon>
        <taxon>Leptospiraceae</taxon>
        <taxon>Leptospira</taxon>
    </lineage>
</organism>
<feature type="region of interest" description="Disordered" evidence="1">
    <location>
        <begin position="52"/>
        <end position="95"/>
    </location>
</feature>
<gene>
    <name evidence="2" type="ORF">LEP1GSC050_2937</name>
</gene>
<evidence type="ECO:0000313" key="2">
    <source>
        <dbReference type="EMBL" id="EQA45390.1"/>
    </source>
</evidence>
<name>T0F2M2_9LEPT</name>
<evidence type="ECO:0000313" key="3">
    <source>
        <dbReference type="Proteomes" id="UP000015454"/>
    </source>
</evidence>
<comment type="caution">
    <text evidence="2">The sequence shown here is derived from an EMBL/GenBank/DDBJ whole genome shotgun (WGS) entry which is preliminary data.</text>
</comment>
<dbReference type="RefSeq" id="WP_020987573.1">
    <property type="nucleotide sequence ID" value="NZ_AHMO02000008.1"/>
</dbReference>
<feature type="compositionally biased region" description="Basic and acidic residues" evidence="1">
    <location>
        <begin position="52"/>
        <end position="71"/>
    </location>
</feature>